<gene>
    <name evidence="1" type="ORF">AEK19_MT0580</name>
</gene>
<organism evidence="1">
    <name type="scientific">Utricularia reniformis</name>
    <dbReference type="NCBI Taxonomy" id="192314"/>
    <lineage>
        <taxon>Eukaryota</taxon>
        <taxon>Viridiplantae</taxon>
        <taxon>Streptophyta</taxon>
        <taxon>Embryophyta</taxon>
        <taxon>Tracheophyta</taxon>
        <taxon>Spermatophyta</taxon>
        <taxon>Magnoliopsida</taxon>
        <taxon>eudicotyledons</taxon>
        <taxon>Gunneridae</taxon>
        <taxon>Pentapetalae</taxon>
        <taxon>asterids</taxon>
        <taxon>lamiids</taxon>
        <taxon>Lamiales</taxon>
        <taxon>Lentibulariaceae</taxon>
        <taxon>Utricularia</taxon>
    </lineage>
</organism>
<name>A0A1Y0B069_9LAMI</name>
<dbReference type="EMBL" id="KY774314">
    <property type="protein sequence ID" value="ART30836.1"/>
    <property type="molecule type" value="Genomic_DNA"/>
</dbReference>
<accession>A0A1Y0B069</accession>
<protein>
    <submittedName>
        <fullName evidence="1">Uncharacterized protein</fullName>
    </submittedName>
</protein>
<dbReference type="AlphaFoldDB" id="A0A1Y0B069"/>
<proteinExistence type="predicted"/>
<geneLocation type="mitochondrion" evidence="1"/>
<keyword evidence="1" id="KW-0496">Mitochondrion</keyword>
<sequence>MYLLLTRILLFSEVWKGKSGYYSIALDRFPLDFGF</sequence>
<reference evidence="1" key="1">
    <citation type="submission" date="2017-03" db="EMBL/GenBank/DDBJ databases">
        <title>The mitochondrial genome of the carnivorous plant Utricularia reniformis (Lentibulariaceae): structure, comparative analysis and evolutionary landmarks.</title>
        <authorList>
            <person name="Silva S.R."/>
            <person name="Alvarenga D.O."/>
            <person name="Michael T.P."/>
            <person name="Miranda V.F.O."/>
            <person name="Varani A.M."/>
        </authorList>
    </citation>
    <scope>NUCLEOTIDE SEQUENCE</scope>
</reference>
<evidence type="ECO:0000313" key="1">
    <source>
        <dbReference type="EMBL" id="ART30836.1"/>
    </source>
</evidence>